<evidence type="ECO:0000256" key="6">
    <source>
        <dbReference type="RuleBase" id="RU000485"/>
    </source>
</evidence>
<keyword evidence="3 5" id="KW-0560">Oxidoreductase</keyword>
<gene>
    <name evidence="8" type="primary">gndA</name>
    <name evidence="8" type="ORF">IEZ25_18725</name>
</gene>
<dbReference type="RefSeq" id="WP_191200987.1">
    <property type="nucleotide sequence ID" value="NZ_BAAAPA010000001.1"/>
</dbReference>
<feature type="domain" description="6-phosphogluconate dehydrogenase C-terminal" evidence="7">
    <location>
        <begin position="183"/>
        <end position="472"/>
    </location>
</feature>
<comment type="catalytic activity">
    <reaction evidence="5 6">
        <text>6-phospho-D-gluconate + NADP(+) = D-ribulose 5-phosphate + CO2 + NADPH</text>
        <dbReference type="Rhea" id="RHEA:10116"/>
        <dbReference type="ChEBI" id="CHEBI:16526"/>
        <dbReference type="ChEBI" id="CHEBI:57783"/>
        <dbReference type="ChEBI" id="CHEBI:58121"/>
        <dbReference type="ChEBI" id="CHEBI:58349"/>
        <dbReference type="ChEBI" id="CHEBI:58759"/>
        <dbReference type="EC" id="1.1.1.44"/>
    </reaction>
</comment>
<evidence type="ECO:0000256" key="5">
    <source>
        <dbReference type="PIRNR" id="PIRNR000109"/>
    </source>
</evidence>
<dbReference type="PRINTS" id="PR00076">
    <property type="entry name" value="6PGDHDRGNASE"/>
</dbReference>
<evidence type="ECO:0000256" key="2">
    <source>
        <dbReference type="ARBA" id="ARBA00011738"/>
    </source>
</evidence>
<evidence type="ECO:0000313" key="9">
    <source>
        <dbReference type="Proteomes" id="UP000649289"/>
    </source>
</evidence>
<dbReference type="Proteomes" id="UP000649289">
    <property type="component" value="Unassembled WGS sequence"/>
</dbReference>
<keyword evidence="4 6" id="KW-0311">Gluconate utilization</keyword>
<name>A0ABR8MKV4_9ACTN</name>
<organism evidence="8 9">
    <name type="scientific">Nocardioides hwasunensis</name>
    <dbReference type="NCBI Taxonomy" id="397258"/>
    <lineage>
        <taxon>Bacteria</taxon>
        <taxon>Bacillati</taxon>
        <taxon>Actinomycetota</taxon>
        <taxon>Actinomycetes</taxon>
        <taxon>Propionibacteriales</taxon>
        <taxon>Nocardioidaceae</taxon>
        <taxon>Nocardioides</taxon>
    </lineage>
</organism>
<comment type="pathway">
    <text evidence="5 6">Carbohydrate degradation; pentose phosphate pathway; D-ribulose 5-phosphate from D-glucose 6-phosphate (oxidative stage): step 3/3.</text>
</comment>
<dbReference type="Gene3D" id="3.40.50.720">
    <property type="entry name" value="NAD(P)-binding Rossmann-like Domain"/>
    <property type="match status" value="1"/>
</dbReference>
<comment type="subunit">
    <text evidence="2 5">Homodimer.</text>
</comment>
<comment type="similarity">
    <text evidence="1 5 6">Belongs to the 6-phosphogluconate dehydrogenase family.</text>
</comment>
<evidence type="ECO:0000256" key="1">
    <source>
        <dbReference type="ARBA" id="ARBA00008419"/>
    </source>
</evidence>
<dbReference type="InterPro" id="IPR006115">
    <property type="entry name" value="6PGDH_NADP-bd"/>
</dbReference>
<dbReference type="Gene3D" id="1.20.5.320">
    <property type="entry name" value="6-Phosphogluconate Dehydrogenase, domain 3"/>
    <property type="match status" value="1"/>
</dbReference>
<dbReference type="InterPro" id="IPR006183">
    <property type="entry name" value="Pgluconate_DH"/>
</dbReference>
<dbReference type="SUPFAM" id="SSF51735">
    <property type="entry name" value="NAD(P)-binding Rossmann-fold domains"/>
    <property type="match status" value="1"/>
</dbReference>
<proteinExistence type="inferred from homology"/>
<keyword evidence="5 6" id="KW-0570">Pentose shunt</keyword>
<keyword evidence="5 6" id="KW-0521">NADP</keyword>
<dbReference type="EMBL" id="JACXYY010000008">
    <property type="protein sequence ID" value="MBD3916658.1"/>
    <property type="molecule type" value="Genomic_DNA"/>
</dbReference>
<dbReference type="InterPro" id="IPR013328">
    <property type="entry name" value="6PGD_dom2"/>
</dbReference>
<dbReference type="PANTHER" id="PTHR11811">
    <property type="entry name" value="6-PHOSPHOGLUCONATE DEHYDROGENASE"/>
    <property type="match status" value="1"/>
</dbReference>
<dbReference type="InterPro" id="IPR006113">
    <property type="entry name" value="6PGDH_Gnd/GntZ"/>
</dbReference>
<dbReference type="PROSITE" id="PS00461">
    <property type="entry name" value="6PGD"/>
    <property type="match status" value="1"/>
</dbReference>
<accession>A0ABR8MKV4</accession>
<dbReference type="SMART" id="SM01350">
    <property type="entry name" value="6PGD"/>
    <property type="match status" value="1"/>
</dbReference>
<dbReference type="NCBIfam" id="NF006765">
    <property type="entry name" value="PRK09287.1"/>
    <property type="match status" value="1"/>
</dbReference>
<dbReference type="InterPro" id="IPR008927">
    <property type="entry name" value="6-PGluconate_DH-like_C_sf"/>
</dbReference>
<sequence length="483" mass="52226">MGNDDARATIGLTGLATMGRNLARNIARNGHTIAVHNRTTSKMTALIDEFGDEGDFVGCESLEDLVAAVERPRAIVIMVKAGEATDAVVDELVPLLDEGDIVVDAGNAHYRDTLRRQEALEEKGLHFVGMGVSGGEEGALNGPSIMVGGSDHAYEVLQPVVESIAADVDGTPCCAHIGHDGAGHFVKMVHNGIEYADMQLIAESYDLLRSVAGMTPAEVADVFEEWNGGDLESFLIEMTADVLRHTDAETGEPFVDVVRDAAEQKGTGRWTVQDALDLGVPITGIAEATFARSLSGHTEQRAAAREMFSTTPEEVDVDRDSFVDQVRAALYASKVVAYAQGFDQIAAGAEERGWDIDLGEVATIWRGGCIIRAQFLDRIREAYADEPDLTTLLTTPYFAEAVTDGVDAWREVIVAAVRGGVPTPAFSSSLAYFDGLRRDRLPAALIQALRDDFGAHTYERVDREGTFHTRWAEEGRPEEQVSD</sequence>
<dbReference type="EC" id="1.1.1.44" evidence="5 6"/>
<dbReference type="InterPro" id="IPR006184">
    <property type="entry name" value="6PGdom_BS"/>
</dbReference>
<dbReference type="Gene3D" id="1.10.1040.10">
    <property type="entry name" value="N-(1-d-carboxylethyl)-l-norvaline Dehydrogenase, domain 2"/>
    <property type="match status" value="1"/>
</dbReference>
<evidence type="ECO:0000313" key="8">
    <source>
        <dbReference type="EMBL" id="MBD3916658.1"/>
    </source>
</evidence>
<reference evidence="8 9" key="1">
    <citation type="submission" date="2020-09" db="EMBL/GenBank/DDBJ databases">
        <title>novel species in genus Nocardioides.</title>
        <authorList>
            <person name="Zhang G."/>
        </authorList>
    </citation>
    <scope>NUCLEOTIDE SEQUENCE [LARGE SCALE GENOMIC DNA]</scope>
    <source>
        <strain evidence="8 9">19197</strain>
    </source>
</reference>
<comment type="function">
    <text evidence="5">Catalyzes the oxidative decarboxylation of 6-phosphogluconate to ribulose 5-phosphate and CO(2), with concomitant reduction of NADP to NADPH.</text>
</comment>
<keyword evidence="9" id="KW-1185">Reference proteome</keyword>
<dbReference type="SUPFAM" id="SSF48179">
    <property type="entry name" value="6-phosphogluconate dehydrogenase C-terminal domain-like"/>
    <property type="match status" value="1"/>
</dbReference>
<dbReference type="GO" id="GO:0004616">
    <property type="term" value="F:phosphogluconate dehydrogenase (decarboxylating) activity"/>
    <property type="evidence" value="ECO:0007669"/>
    <property type="project" value="UniProtKB-EC"/>
</dbReference>
<evidence type="ECO:0000256" key="4">
    <source>
        <dbReference type="ARBA" id="ARBA00023064"/>
    </source>
</evidence>
<comment type="caution">
    <text evidence="8">The sequence shown here is derived from an EMBL/GenBank/DDBJ whole genome shotgun (WGS) entry which is preliminary data.</text>
</comment>
<dbReference type="PIRSF" id="PIRSF000109">
    <property type="entry name" value="6PGD"/>
    <property type="match status" value="1"/>
</dbReference>
<evidence type="ECO:0000256" key="3">
    <source>
        <dbReference type="ARBA" id="ARBA00023002"/>
    </source>
</evidence>
<dbReference type="InterPro" id="IPR036291">
    <property type="entry name" value="NAD(P)-bd_dom_sf"/>
</dbReference>
<dbReference type="Pfam" id="PF00393">
    <property type="entry name" value="6PGD"/>
    <property type="match status" value="1"/>
</dbReference>
<evidence type="ECO:0000259" key="7">
    <source>
        <dbReference type="SMART" id="SM01350"/>
    </source>
</evidence>
<dbReference type="Pfam" id="PF03446">
    <property type="entry name" value="NAD_binding_2"/>
    <property type="match status" value="1"/>
</dbReference>
<dbReference type="NCBIfam" id="TIGR00873">
    <property type="entry name" value="gnd"/>
    <property type="match status" value="1"/>
</dbReference>
<dbReference type="InterPro" id="IPR006114">
    <property type="entry name" value="6PGDH_C"/>
</dbReference>
<protein>
    <recommendedName>
        <fullName evidence="5 6">6-phosphogluconate dehydrogenase, decarboxylating</fullName>
        <ecNumber evidence="5 6">1.1.1.44</ecNumber>
    </recommendedName>
</protein>